<dbReference type="RefSeq" id="WP_144233435.1">
    <property type="nucleotide sequence ID" value="NZ_QMIF01000001.1"/>
</dbReference>
<proteinExistence type="predicted"/>
<dbReference type="EMBL" id="QMIF01000001">
    <property type="protein sequence ID" value="TVM36398.1"/>
    <property type="molecule type" value="Genomic_DNA"/>
</dbReference>
<dbReference type="SUPFAM" id="SSF53448">
    <property type="entry name" value="Nucleotide-diphospho-sugar transferases"/>
    <property type="match status" value="1"/>
</dbReference>
<dbReference type="GO" id="GO:0016740">
    <property type="term" value="F:transferase activity"/>
    <property type="evidence" value="ECO:0007669"/>
    <property type="project" value="UniProtKB-KW"/>
</dbReference>
<name>A0A6P1ZPF2_9BACT</name>
<dbReference type="InterPro" id="IPR029044">
    <property type="entry name" value="Nucleotide-diphossugar_trans"/>
</dbReference>
<dbReference type="Proteomes" id="UP000434052">
    <property type="component" value="Unassembled WGS sequence"/>
</dbReference>
<dbReference type="OrthoDB" id="9815923at2"/>
<organism evidence="1 2">
    <name type="scientific">Oceanidesulfovibrio marinus</name>
    <dbReference type="NCBI Taxonomy" id="370038"/>
    <lineage>
        <taxon>Bacteria</taxon>
        <taxon>Pseudomonadati</taxon>
        <taxon>Thermodesulfobacteriota</taxon>
        <taxon>Desulfovibrionia</taxon>
        <taxon>Desulfovibrionales</taxon>
        <taxon>Desulfovibrionaceae</taxon>
        <taxon>Oceanidesulfovibrio</taxon>
    </lineage>
</organism>
<gene>
    <name evidence="1" type="ORF">DQK91_00295</name>
</gene>
<protein>
    <submittedName>
        <fullName evidence="1">Glycosyl transferase family 2</fullName>
    </submittedName>
</protein>
<reference evidence="1 2" key="1">
    <citation type="submission" date="2018-06" db="EMBL/GenBank/DDBJ databases">
        <title>Complete genome of Desulfovibrio marinus P48SEP.</title>
        <authorList>
            <person name="Crispim J.S."/>
            <person name="Vidigal P.M.P."/>
            <person name="Silva L.C.F."/>
            <person name="Araujo L.C."/>
            <person name="Laguardia C.N."/>
            <person name="Dias R.S."/>
            <person name="Sousa M.P."/>
            <person name="Paula S.O."/>
            <person name="Silva C."/>
        </authorList>
    </citation>
    <scope>NUCLEOTIDE SEQUENCE [LARGE SCALE GENOMIC DNA]</scope>
    <source>
        <strain evidence="1 2">P48SEP</strain>
    </source>
</reference>
<dbReference type="AlphaFoldDB" id="A0A6P1ZPF2"/>
<sequence length="369" mass="39987">MRMLTQTGRSRLLVLGFGDGSLARELAAPGVLPPGAEFTVCDADPDRVRAVLDTDPNGQPRLPDWADPDGRRHLLVDASPHALFLLLALSGYGTDTAVIMQNPAAHQSPGPSSNALRDLRRLLASARRQPIPEKPAPAPPVLAAILHPQEPALDEFFAQTPAWARQWVVTWDAPRIPEEAARLADAHSCAPIRHIARLLNGDFAAQRNACLDAVDGGHVLFLDGDERLDAASWALIPRLAAMDIAGWHLPRRTLYPDADHCKIGYGLWPDMQLRLLRADPGVRFERPVHERAAGLTGPTAIAPAVSIIHLSRLLKSPELLSAKLAVFDRAGSGVRHRLAEEYPTLSCSLLDDIAASWHDAVLVLGSDHA</sequence>
<accession>A0A6P1ZPF2</accession>
<keyword evidence="1" id="KW-0808">Transferase</keyword>
<comment type="caution">
    <text evidence="1">The sequence shown here is derived from an EMBL/GenBank/DDBJ whole genome shotgun (WGS) entry which is preliminary data.</text>
</comment>
<evidence type="ECO:0000313" key="1">
    <source>
        <dbReference type="EMBL" id="TVM36398.1"/>
    </source>
</evidence>
<evidence type="ECO:0000313" key="2">
    <source>
        <dbReference type="Proteomes" id="UP000434052"/>
    </source>
</evidence>